<keyword evidence="2" id="KW-1185">Reference proteome</keyword>
<evidence type="ECO:0000313" key="1">
    <source>
        <dbReference type="EMBL" id="CAK9143181.1"/>
    </source>
</evidence>
<sequence>MKRMSYSRNVVQIYYPSLTLKTYQVVESVWGENNNYSQILPVNPTLLLVRVWINQILTSPSVNCAVIFEATMKSLISLSGSLFYSMTPLISLFSPGSTPTATICATHQTHRGGVWYWSLESFGFYVLTTATKPMTASAGDACRQLPWQQLEIPNPSLSNLMHHGIPNHYNLVLITEC</sequence>
<dbReference type="EMBL" id="CAUOFW020001280">
    <property type="protein sequence ID" value="CAK9143181.1"/>
    <property type="molecule type" value="Genomic_DNA"/>
</dbReference>
<dbReference type="AlphaFoldDB" id="A0ABC8RDY1"/>
<comment type="caution">
    <text evidence="1">The sequence shown here is derived from an EMBL/GenBank/DDBJ whole genome shotgun (WGS) entry which is preliminary data.</text>
</comment>
<proteinExistence type="predicted"/>
<organism evidence="1 2">
    <name type="scientific">Ilex paraguariensis</name>
    <name type="common">yerba mate</name>
    <dbReference type="NCBI Taxonomy" id="185542"/>
    <lineage>
        <taxon>Eukaryota</taxon>
        <taxon>Viridiplantae</taxon>
        <taxon>Streptophyta</taxon>
        <taxon>Embryophyta</taxon>
        <taxon>Tracheophyta</taxon>
        <taxon>Spermatophyta</taxon>
        <taxon>Magnoliopsida</taxon>
        <taxon>eudicotyledons</taxon>
        <taxon>Gunneridae</taxon>
        <taxon>Pentapetalae</taxon>
        <taxon>asterids</taxon>
        <taxon>campanulids</taxon>
        <taxon>Aquifoliales</taxon>
        <taxon>Aquifoliaceae</taxon>
        <taxon>Ilex</taxon>
    </lineage>
</organism>
<accession>A0ABC8RDY1</accession>
<protein>
    <submittedName>
        <fullName evidence="1">Uncharacterized protein</fullName>
    </submittedName>
</protein>
<name>A0ABC8RDY1_9AQUA</name>
<reference evidence="1 2" key="1">
    <citation type="submission" date="2024-02" db="EMBL/GenBank/DDBJ databases">
        <authorList>
            <person name="Vignale AGUSTIN F."/>
            <person name="Sosa J E."/>
            <person name="Modenutti C."/>
        </authorList>
    </citation>
    <scope>NUCLEOTIDE SEQUENCE [LARGE SCALE GENOMIC DNA]</scope>
</reference>
<dbReference type="Proteomes" id="UP001642360">
    <property type="component" value="Unassembled WGS sequence"/>
</dbReference>
<evidence type="ECO:0000313" key="2">
    <source>
        <dbReference type="Proteomes" id="UP001642360"/>
    </source>
</evidence>
<gene>
    <name evidence="1" type="ORF">ILEXP_LOCUS10877</name>
</gene>